<protein>
    <submittedName>
        <fullName evidence="2">Unannotated protein</fullName>
    </submittedName>
</protein>
<dbReference type="EMBL" id="CAFBPV010000001">
    <property type="protein sequence ID" value="CAB5022217.1"/>
    <property type="molecule type" value="Genomic_DNA"/>
</dbReference>
<sequence>MSAIDDVKKTAADLVGHFGSGRVSEYFQCFSESADFIFYTHTERLKSRKAYQDLWKTWESEMNFKVLSCTSTDQDIKLVGDDVAIFTHNVSTDISTNDGVDTVAERETIVFELVNGSWIAIHEHLSPAS</sequence>
<name>A0A6J6TK67_9ZZZZ</name>
<proteinExistence type="predicted"/>
<dbReference type="Pfam" id="PF13474">
    <property type="entry name" value="SnoaL_3"/>
    <property type="match status" value="1"/>
</dbReference>
<evidence type="ECO:0000259" key="1">
    <source>
        <dbReference type="Pfam" id="PF13474"/>
    </source>
</evidence>
<dbReference type="InterPro" id="IPR032710">
    <property type="entry name" value="NTF2-like_dom_sf"/>
</dbReference>
<dbReference type="AlphaFoldDB" id="A0A6J6TK67"/>
<dbReference type="Gene3D" id="3.10.450.50">
    <property type="match status" value="1"/>
</dbReference>
<dbReference type="SUPFAM" id="SSF54427">
    <property type="entry name" value="NTF2-like"/>
    <property type="match status" value="1"/>
</dbReference>
<accession>A0A6J6TK67</accession>
<evidence type="ECO:0000313" key="2">
    <source>
        <dbReference type="EMBL" id="CAB4747304.1"/>
    </source>
</evidence>
<feature type="domain" description="SnoaL-like" evidence="1">
    <location>
        <begin position="7"/>
        <end position="128"/>
    </location>
</feature>
<dbReference type="InterPro" id="IPR037401">
    <property type="entry name" value="SnoaL-like"/>
</dbReference>
<reference evidence="2" key="1">
    <citation type="submission" date="2020-05" db="EMBL/GenBank/DDBJ databases">
        <authorList>
            <person name="Chiriac C."/>
            <person name="Salcher M."/>
            <person name="Ghai R."/>
            <person name="Kavagutti S V."/>
        </authorList>
    </citation>
    <scope>NUCLEOTIDE SEQUENCE</scope>
</reference>
<evidence type="ECO:0000313" key="3">
    <source>
        <dbReference type="EMBL" id="CAB5022217.1"/>
    </source>
</evidence>
<dbReference type="EMBL" id="CAEZZI010000007">
    <property type="protein sequence ID" value="CAB4747304.1"/>
    <property type="molecule type" value="Genomic_DNA"/>
</dbReference>
<gene>
    <name evidence="2" type="ORF">UFOPK2842_00160</name>
    <name evidence="3" type="ORF">UFOPK4165_00031</name>
</gene>
<organism evidence="2">
    <name type="scientific">freshwater metagenome</name>
    <dbReference type="NCBI Taxonomy" id="449393"/>
    <lineage>
        <taxon>unclassified sequences</taxon>
        <taxon>metagenomes</taxon>
        <taxon>ecological metagenomes</taxon>
    </lineage>
</organism>